<keyword evidence="5" id="KW-0804">Transcription</keyword>
<evidence type="ECO:0000256" key="1">
    <source>
        <dbReference type="ARBA" id="ARBA00004123"/>
    </source>
</evidence>
<dbReference type="STRING" id="1198029.A0A1U7LQ57"/>
<keyword evidence="4" id="KW-0805">Transcription regulation</keyword>
<evidence type="ECO:0000256" key="7">
    <source>
        <dbReference type="ARBA" id="ARBA00025346"/>
    </source>
</evidence>
<dbReference type="InterPro" id="IPR009072">
    <property type="entry name" value="Histone-fold"/>
</dbReference>
<protein>
    <recommendedName>
        <fullName evidence="3">Transcription initiation factor TFIID subunit 4</fullName>
    </recommendedName>
    <alternativeName>
        <fullName evidence="8">TBP-associated factor 4</fullName>
    </alternativeName>
</protein>
<evidence type="ECO:0000313" key="11">
    <source>
        <dbReference type="Proteomes" id="UP000186594"/>
    </source>
</evidence>
<gene>
    <name evidence="10" type="ORF">NEOLI_001905</name>
</gene>
<dbReference type="InterPro" id="IPR045144">
    <property type="entry name" value="TAF4"/>
</dbReference>
<evidence type="ECO:0000313" key="10">
    <source>
        <dbReference type="EMBL" id="OLL24682.1"/>
    </source>
</evidence>
<dbReference type="OMA" id="KYSWMAT"/>
<dbReference type="GO" id="GO:0003743">
    <property type="term" value="F:translation initiation factor activity"/>
    <property type="evidence" value="ECO:0007669"/>
    <property type="project" value="UniProtKB-KW"/>
</dbReference>
<keyword evidence="6" id="KW-0539">Nucleus</keyword>
<dbReference type="Gene3D" id="1.10.20.10">
    <property type="entry name" value="Histone, subunit A"/>
    <property type="match status" value="1"/>
</dbReference>
<evidence type="ECO:0000256" key="2">
    <source>
        <dbReference type="ARBA" id="ARBA00006178"/>
    </source>
</evidence>
<evidence type="ECO:0000256" key="3">
    <source>
        <dbReference type="ARBA" id="ARBA00017306"/>
    </source>
</evidence>
<keyword evidence="10" id="KW-0648">Protein biosynthesis</keyword>
<keyword evidence="10" id="KW-0396">Initiation factor</keyword>
<sequence>MERSGNLFKMLSRIHSNRFPTFVEYDIRHGRMVTVESLPRANGCFFLFTMNHTDLSLKRPMEEAPAASKRLRTENQGLLQPGQPMGPPRTAPLKHVLCIHFFDALHSAGVDVRAEELNLTSSLHLSQSSSYIDRSRHSDFLNHQPLALNIDKVIAQHGLRSFESDVPVLLALGLQDRLRKLLVQMILLEKHRTLPVAVQSDWVGDTLRKLEERDRSWISKQTPAASASTDREKGGKNISETALHRQANVTALQATGGQKKYSWMTSGGSGGGANAISTPQRRKKVEIKEYKEETGQVTIKDALMTMEMDREGNGLISGHGGKSVMEAWMKLPGGSSR</sequence>
<comment type="caution">
    <text evidence="10">The sequence shown here is derived from an EMBL/GenBank/DDBJ whole genome shotgun (WGS) entry which is preliminary data.</text>
</comment>
<proteinExistence type="inferred from homology"/>
<dbReference type="GO" id="GO:0046982">
    <property type="term" value="F:protein heterodimerization activity"/>
    <property type="evidence" value="ECO:0007669"/>
    <property type="project" value="InterPro"/>
</dbReference>
<organism evidence="10 11">
    <name type="scientific">Neolecta irregularis (strain DAH-3)</name>
    <dbReference type="NCBI Taxonomy" id="1198029"/>
    <lineage>
        <taxon>Eukaryota</taxon>
        <taxon>Fungi</taxon>
        <taxon>Dikarya</taxon>
        <taxon>Ascomycota</taxon>
        <taxon>Taphrinomycotina</taxon>
        <taxon>Neolectales</taxon>
        <taxon>Neolectaceae</taxon>
        <taxon>Neolecta</taxon>
    </lineage>
</organism>
<comment type="similarity">
    <text evidence="2">Belongs to the TAF4 family.</text>
</comment>
<dbReference type="GO" id="GO:0005669">
    <property type="term" value="C:transcription factor TFIID complex"/>
    <property type="evidence" value="ECO:0007669"/>
    <property type="project" value="InterPro"/>
</dbReference>
<feature type="domain" description="Transcription initiation factor TFIID component TAF4 C-terminal" evidence="9">
    <location>
        <begin position="103"/>
        <end position="313"/>
    </location>
</feature>
<dbReference type="GO" id="GO:0006367">
    <property type="term" value="P:transcription initiation at RNA polymerase II promoter"/>
    <property type="evidence" value="ECO:0007669"/>
    <property type="project" value="TreeGrafter"/>
</dbReference>
<evidence type="ECO:0000256" key="8">
    <source>
        <dbReference type="ARBA" id="ARBA00031747"/>
    </source>
</evidence>
<dbReference type="EMBL" id="LXFE01000678">
    <property type="protein sequence ID" value="OLL24682.1"/>
    <property type="molecule type" value="Genomic_DNA"/>
</dbReference>
<dbReference type="InterPro" id="IPR007900">
    <property type="entry name" value="TAF4_C"/>
</dbReference>
<name>A0A1U7LQ57_NEOID</name>
<dbReference type="AlphaFoldDB" id="A0A1U7LQ57"/>
<comment type="subcellular location">
    <subcellularLocation>
        <location evidence="1">Nucleus</location>
    </subcellularLocation>
</comment>
<dbReference type="PANTHER" id="PTHR15138:SF14">
    <property type="entry name" value="TRANSCRIPTION INITIATION FACTOR TFIID SUBUNIT 4"/>
    <property type="match status" value="1"/>
</dbReference>
<keyword evidence="11" id="KW-1185">Reference proteome</keyword>
<dbReference type="Proteomes" id="UP000186594">
    <property type="component" value="Unassembled WGS sequence"/>
</dbReference>
<dbReference type="GO" id="GO:0016251">
    <property type="term" value="F:RNA polymerase II general transcription initiation factor activity"/>
    <property type="evidence" value="ECO:0007669"/>
    <property type="project" value="TreeGrafter"/>
</dbReference>
<dbReference type="GO" id="GO:0003677">
    <property type="term" value="F:DNA binding"/>
    <property type="evidence" value="ECO:0007669"/>
    <property type="project" value="TreeGrafter"/>
</dbReference>
<accession>A0A1U7LQ57</accession>
<dbReference type="CDD" id="cd08045">
    <property type="entry name" value="HFD_TAF4"/>
    <property type="match status" value="1"/>
</dbReference>
<dbReference type="PANTHER" id="PTHR15138">
    <property type="entry name" value="TRANSCRIPTION INITIATION FACTOR TFIID SUBUNIT 4"/>
    <property type="match status" value="1"/>
</dbReference>
<evidence type="ECO:0000256" key="4">
    <source>
        <dbReference type="ARBA" id="ARBA00023015"/>
    </source>
</evidence>
<reference evidence="10 11" key="1">
    <citation type="submission" date="2016-04" db="EMBL/GenBank/DDBJ databases">
        <title>Evolutionary innovation and constraint leading to complex multicellularity in the Ascomycota.</title>
        <authorList>
            <person name="Cisse O."/>
            <person name="Nguyen A."/>
            <person name="Hewitt D.A."/>
            <person name="Jedd G."/>
            <person name="Stajich J.E."/>
        </authorList>
    </citation>
    <scope>NUCLEOTIDE SEQUENCE [LARGE SCALE GENOMIC DNA]</scope>
    <source>
        <strain evidence="10 11">DAH-3</strain>
    </source>
</reference>
<dbReference type="OrthoDB" id="21060at2759"/>
<dbReference type="Pfam" id="PF05236">
    <property type="entry name" value="TAF4"/>
    <property type="match status" value="1"/>
</dbReference>
<evidence type="ECO:0000256" key="5">
    <source>
        <dbReference type="ARBA" id="ARBA00023163"/>
    </source>
</evidence>
<evidence type="ECO:0000256" key="6">
    <source>
        <dbReference type="ARBA" id="ARBA00023242"/>
    </source>
</evidence>
<evidence type="ECO:0000259" key="9">
    <source>
        <dbReference type="Pfam" id="PF05236"/>
    </source>
</evidence>
<comment type="function">
    <text evidence="7">Functions as a component of the DNA-binding general transcription factor complex TFIID. Binding of TFIID to a promoter (with or without TATA element) is the initial step in pre-initiation complex (PIC) formation. TFIID plays a key role in the regulation of gene expression by RNA polymerase II through different activities such as transcription activator interaction, core promoter recognition and selectivity, TFIIA and TFIIB interaction, chromatin modification (histone acetylation by TAF1), facilitation of DNA opening and initiation of transcription.</text>
</comment>